<accession>A0A7J2U571</accession>
<comment type="caution">
    <text evidence="4">The sequence shown here is derived from an EMBL/GenBank/DDBJ whole genome shotgun (WGS) entry which is preliminary data.</text>
</comment>
<dbReference type="Pfam" id="PF11611">
    <property type="entry name" value="DUF4352"/>
    <property type="match status" value="1"/>
</dbReference>
<dbReference type="InterPro" id="IPR029050">
    <property type="entry name" value="Immunoprotect_excell_Ig-like"/>
</dbReference>
<reference evidence="4" key="1">
    <citation type="journal article" date="2020" name="mSystems">
        <title>Genome- and Community-Level Interaction Insights into Carbon Utilization and Element Cycling Functions of Hydrothermarchaeota in Hydrothermal Sediment.</title>
        <authorList>
            <person name="Zhou Z."/>
            <person name="Liu Y."/>
            <person name="Xu W."/>
            <person name="Pan J."/>
            <person name="Luo Z.H."/>
            <person name="Li M."/>
        </authorList>
    </citation>
    <scope>NUCLEOTIDE SEQUENCE [LARGE SCALE GENOMIC DNA]</scope>
    <source>
        <strain evidence="4">SpSt-125</strain>
    </source>
</reference>
<keyword evidence="1" id="KW-0732">Signal</keyword>
<dbReference type="AlphaFoldDB" id="A0A7J2U571"/>
<protein>
    <submittedName>
        <fullName evidence="4">DUF4352 domain-containing protein</fullName>
    </submittedName>
</protein>
<gene>
    <name evidence="4" type="ORF">ENO26_07620</name>
</gene>
<evidence type="ECO:0000256" key="2">
    <source>
        <dbReference type="SAM" id="Phobius"/>
    </source>
</evidence>
<keyword evidence="2" id="KW-0812">Transmembrane</keyword>
<evidence type="ECO:0000313" key="4">
    <source>
        <dbReference type="EMBL" id="HEM67413.1"/>
    </source>
</evidence>
<organism evidence="4">
    <name type="scientific">Ignisphaera aggregans</name>
    <dbReference type="NCBI Taxonomy" id="334771"/>
    <lineage>
        <taxon>Archaea</taxon>
        <taxon>Thermoproteota</taxon>
        <taxon>Thermoprotei</taxon>
        <taxon>Desulfurococcales</taxon>
        <taxon>Desulfurococcaceae</taxon>
        <taxon>Ignisphaera</taxon>
    </lineage>
</organism>
<feature type="transmembrane region" description="Helical" evidence="2">
    <location>
        <begin position="6"/>
        <end position="22"/>
    </location>
</feature>
<feature type="domain" description="DUF4352" evidence="3">
    <location>
        <begin position="75"/>
        <end position="149"/>
    </location>
</feature>
<dbReference type="EMBL" id="DSEU01000050">
    <property type="protein sequence ID" value="HEM67413.1"/>
    <property type="molecule type" value="Genomic_DNA"/>
</dbReference>
<dbReference type="Gene3D" id="2.60.40.1240">
    <property type="match status" value="1"/>
</dbReference>
<dbReference type="InterPro" id="IPR029051">
    <property type="entry name" value="DUF4352"/>
</dbReference>
<evidence type="ECO:0000259" key="3">
    <source>
        <dbReference type="Pfam" id="PF11611"/>
    </source>
</evidence>
<keyword evidence="2" id="KW-1133">Transmembrane helix</keyword>
<keyword evidence="2" id="KW-0472">Membrane</keyword>
<feature type="transmembrane region" description="Helical" evidence="2">
    <location>
        <begin position="29"/>
        <end position="51"/>
    </location>
</feature>
<evidence type="ECO:0000256" key="1">
    <source>
        <dbReference type="ARBA" id="ARBA00022729"/>
    </source>
</evidence>
<name>A0A7J2U571_9CREN</name>
<sequence length="181" mass="19591">MPAALGYVFEVMALAMGVWLAVKRTGKTLPLVLGIVLAVIAVISIVATAFIHMAMYSASKVVEEATKTKYVSGVIGKAVTVGDWEITVLGVKEAKYLKSGDSYYAAEEGQKAVVVTLRIKNIGKETKTPSDIWSFVLVTNANKSYESKAVFGFKLLLSSDVTEEVKPLHSKRVHVIIIAKE</sequence>
<proteinExistence type="predicted"/>